<evidence type="ECO:0008006" key="4">
    <source>
        <dbReference type="Google" id="ProtNLM"/>
    </source>
</evidence>
<protein>
    <recommendedName>
        <fullName evidence="4">Kelch domain-containing protein 3</fullName>
    </recommendedName>
</protein>
<dbReference type="Gene3D" id="2.120.10.80">
    <property type="entry name" value="Kelch-type beta propeller"/>
    <property type="match status" value="2"/>
</dbReference>
<dbReference type="EMBL" id="CAVLEF010000008">
    <property type="protein sequence ID" value="CAK1546692.1"/>
    <property type="molecule type" value="Genomic_DNA"/>
</dbReference>
<keyword evidence="3" id="KW-1185">Reference proteome</keyword>
<dbReference type="Proteomes" id="UP001497472">
    <property type="component" value="Unassembled WGS sequence"/>
</dbReference>
<dbReference type="GO" id="GO:0005737">
    <property type="term" value="C:cytoplasm"/>
    <property type="evidence" value="ECO:0007669"/>
    <property type="project" value="TreeGrafter"/>
</dbReference>
<dbReference type="SMART" id="SM00612">
    <property type="entry name" value="Kelch"/>
    <property type="match status" value="2"/>
</dbReference>
<evidence type="ECO:0000313" key="2">
    <source>
        <dbReference type="EMBL" id="CAK1546692.1"/>
    </source>
</evidence>
<dbReference type="PANTHER" id="PTHR46461:SF1">
    <property type="entry name" value="KELCH DOMAIN-CONTAINING PROTEIN 3"/>
    <property type="match status" value="1"/>
</dbReference>
<dbReference type="Pfam" id="PF24681">
    <property type="entry name" value="Kelch_KLHDC2_KLHL20_DRC7"/>
    <property type="match status" value="1"/>
</dbReference>
<organism evidence="2 3">
    <name type="scientific">Leptosia nina</name>
    <dbReference type="NCBI Taxonomy" id="320188"/>
    <lineage>
        <taxon>Eukaryota</taxon>
        <taxon>Metazoa</taxon>
        <taxon>Ecdysozoa</taxon>
        <taxon>Arthropoda</taxon>
        <taxon>Hexapoda</taxon>
        <taxon>Insecta</taxon>
        <taxon>Pterygota</taxon>
        <taxon>Neoptera</taxon>
        <taxon>Endopterygota</taxon>
        <taxon>Lepidoptera</taxon>
        <taxon>Glossata</taxon>
        <taxon>Ditrysia</taxon>
        <taxon>Papilionoidea</taxon>
        <taxon>Pieridae</taxon>
        <taxon>Pierinae</taxon>
        <taxon>Leptosia</taxon>
    </lineage>
</organism>
<sequence>MYWTLHTEGGPRRVNHAAVCVGDKIYSFGGYCSVEDYRVFEPISVHVLDITVFKWSPVEYKNASDAPFQRYGHSCVGYGDKIYMWGGRNDTIACYTVFCFDTKTLEWSNPTVTGVMPNGKDGHSACIIGNKMYIFGGFDYLTDQYTNNMHYLNLDTMDWSYVHAKGTPPLGRDFHTALAYGDRMYIFGGRADFSRPHIIENEIYCDNVYYFNTTTETWVMLNTSGISPDGRRSHSGWIYNDFMYIFGGYNEKTKVHYNDVYRFSLKRNYWEPVKIGGTPPSKRRRQVCILKEDKVYLFGGTSPGKHPLNPDDSSDDDDEKLLDNNDLHILDYNPTLKVLCINYVLENNLDISLLPKDVLIDIRIMTQPNRISRPINQTG</sequence>
<dbReference type="AlphaFoldDB" id="A0AAV1JCL5"/>
<evidence type="ECO:0000256" key="1">
    <source>
        <dbReference type="ARBA" id="ARBA00022441"/>
    </source>
</evidence>
<evidence type="ECO:0000313" key="3">
    <source>
        <dbReference type="Proteomes" id="UP001497472"/>
    </source>
</evidence>
<accession>A0AAV1JCL5</accession>
<proteinExistence type="predicted"/>
<dbReference type="InterPro" id="IPR006652">
    <property type="entry name" value="Kelch_1"/>
</dbReference>
<dbReference type="GO" id="GO:0003682">
    <property type="term" value="F:chromatin binding"/>
    <property type="evidence" value="ECO:0007669"/>
    <property type="project" value="InterPro"/>
</dbReference>
<keyword evidence="1" id="KW-0880">Kelch repeat</keyword>
<reference evidence="2 3" key="1">
    <citation type="submission" date="2023-11" db="EMBL/GenBank/DDBJ databases">
        <authorList>
            <person name="Okamura Y."/>
        </authorList>
    </citation>
    <scope>NUCLEOTIDE SEQUENCE [LARGE SCALE GENOMIC DNA]</scope>
</reference>
<dbReference type="PANTHER" id="PTHR46461">
    <property type="entry name" value="KELCH DOMAIN-CONTAINING PROTEIN 3"/>
    <property type="match status" value="1"/>
</dbReference>
<dbReference type="SUPFAM" id="SSF117281">
    <property type="entry name" value="Kelch motif"/>
    <property type="match status" value="2"/>
</dbReference>
<gene>
    <name evidence="2" type="ORF">LNINA_LOCUS6229</name>
</gene>
<name>A0AAV1JCL5_9NEOP</name>
<dbReference type="InterPro" id="IPR052637">
    <property type="entry name" value="KLHDC3-like"/>
</dbReference>
<dbReference type="InterPro" id="IPR015915">
    <property type="entry name" value="Kelch-typ_b-propeller"/>
</dbReference>
<comment type="caution">
    <text evidence="2">The sequence shown here is derived from an EMBL/GenBank/DDBJ whole genome shotgun (WGS) entry which is preliminary data.</text>
</comment>